<accession>I7KGS0</accession>
<dbReference type="Gene3D" id="3.40.710.10">
    <property type="entry name" value="DD-peptidase/beta-lactamase superfamily"/>
    <property type="match status" value="1"/>
</dbReference>
<dbReference type="Proteomes" id="UP000009320">
    <property type="component" value="Unassembled WGS sequence"/>
</dbReference>
<comment type="caution">
    <text evidence="4">The sequence shown here is derived from an EMBL/GenBank/DDBJ whole genome shotgun (WGS) entry which is preliminary data.</text>
</comment>
<feature type="signal peptide" evidence="2">
    <location>
        <begin position="1"/>
        <end position="18"/>
    </location>
</feature>
<dbReference type="GO" id="GO:0008800">
    <property type="term" value="F:beta-lactamase activity"/>
    <property type="evidence" value="ECO:0007669"/>
    <property type="project" value="InterPro"/>
</dbReference>
<dbReference type="EMBL" id="CAKE01000003">
    <property type="protein sequence ID" value="CCI81480.1"/>
    <property type="molecule type" value="Genomic_DNA"/>
</dbReference>
<dbReference type="PATRIC" id="fig|1423758.3.peg.540"/>
<dbReference type="STRING" id="1423758.FC41_GL000534"/>
<dbReference type="GO" id="GO:0030655">
    <property type="term" value="P:beta-lactam antibiotic catabolic process"/>
    <property type="evidence" value="ECO:0007669"/>
    <property type="project" value="InterPro"/>
</dbReference>
<reference evidence="4 5" key="1">
    <citation type="submission" date="2012-06" db="EMBL/GenBank/DDBJ databases">
        <title>Draft Genome Sequence of Lactobacillus hominis Strain CRBIP 24.179T, isolated from human intestine.</title>
        <authorList>
            <person name="Cousin S."/>
            <person name="Ma L."/>
            <person name="Bizet C."/>
            <person name="Loux V."/>
            <person name="Bouchier C."/>
            <person name="Clermont D."/>
            <person name="Creno S."/>
        </authorList>
    </citation>
    <scope>NUCLEOTIDE SEQUENCE [LARGE SCALE GENOMIC DNA]</scope>
    <source>
        <strain evidence="5">CRBIP 24.179T</strain>
    </source>
</reference>
<evidence type="ECO:0000256" key="2">
    <source>
        <dbReference type="SAM" id="SignalP"/>
    </source>
</evidence>
<dbReference type="PANTHER" id="PTHR35333">
    <property type="entry name" value="BETA-LACTAMASE"/>
    <property type="match status" value="1"/>
</dbReference>
<name>I7KGS0_9LACO</name>
<dbReference type="InterPro" id="IPR045155">
    <property type="entry name" value="Beta-lactam_cat"/>
</dbReference>
<evidence type="ECO:0000313" key="5">
    <source>
        <dbReference type="Proteomes" id="UP000009320"/>
    </source>
</evidence>
<feature type="region of interest" description="Disordered" evidence="1">
    <location>
        <begin position="43"/>
        <end position="64"/>
    </location>
</feature>
<keyword evidence="5" id="KW-1185">Reference proteome</keyword>
<sequence>MKNNVFLGAALASFCSLAFYITSTNHMANKTLKVYGNGQAPYSSQKTFSNKESKPESSNDENNLSLTTAKKSKPALAKVITNQLNNPVHAIQVSAVDLRSDDVFANVQNSSRPINVNNTMKLFLLIAYEKQVAQRHLNGSQTYTVKASDIKGSDALLAPNMGYSYTYLCQLMMNKNDNNAANILLNKIGKNQVNQIIKTSGAKNTKLLNDFHNEVVGTTTAQDLSLILKKLYQGKVINSASDNKVLGNMLNYPDKGLASQLTGTVYKISDKYSSAALVQSAGKTYVMTCVSHGTGFDFAKMGQTINDWFLKN</sequence>
<dbReference type="SUPFAM" id="SSF56601">
    <property type="entry name" value="beta-lactamase/transpeptidase-like"/>
    <property type="match status" value="1"/>
</dbReference>
<dbReference type="GeneID" id="82846747"/>
<dbReference type="Pfam" id="PF13354">
    <property type="entry name" value="Beta-lactamase2"/>
    <property type="match status" value="1"/>
</dbReference>
<dbReference type="PANTHER" id="PTHR35333:SF3">
    <property type="entry name" value="BETA-LACTAMASE-TYPE TRANSPEPTIDASE FOLD CONTAINING PROTEIN"/>
    <property type="match status" value="1"/>
</dbReference>
<evidence type="ECO:0000259" key="3">
    <source>
        <dbReference type="Pfam" id="PF13354"/>
    </source>
</evidence>
<dbReference type="AlphaFoldDB" id="I7KGS0"/>
<dbReference type="InterPro" id="IPR000871">
    <property type="entry name" value="Beta-lactam_class-A"/>
</dbReference>
<dbReference type="RefSeq" id="WP_008470259.1">
    <property type="nucleotide sequence ID" value="NZ_AYZP01000011.1"/>
</dbReference>
<gene>
    <name evidence="4" type="ORF">BN55_08215</name>
</gene>
<evidence type="ECO:0000313" key="4">
    <source>
        <dbReference type="EMBL" id="CCI81480.1"/>
    </source>
</evidence>
<dbReference type="OrthoDB" id="2323905at2"/>
<organism evidence="4 5">
    <name type="scientific">Lactobacillus hominis DSM 23910 = CRBIP 24.179</name>
    <dbReference type="NCBI Taxonomy" id="1423758"/>
    <lineage>
        <taxon>Bacteria</taxon>
        <taxon>Bacillati</taxon>
        <taxon>Bacillota</taxon>
        <taxon>Bacilli</taxon>
        <taxon>Lactobacillales</taxon>
        <taxon>Lactobacillaceae</taxon>
        <taxon>Lactobacillus</taxon>
    </lineage>
</organism>
<dbReference type="eggNOG" id="COG2367">
    <property type="taxonomic scope" value="Bacteria"/>
</dbReference>
<keyword evidence="2" id="KW-0732">Signal</keyword>
<evidence type="ECO:0000256" key="1">
    <source>
        <dbReference type="SAM" id="MobiDB-lite"/>
    </source>
</evidence>
<feature type="domain" description="Beta-lactamase class A catalytic" evidence="3">
    <location>
        <begin position="94"/>
        <end position="287"/>
    </location>
</feature>
<dbReference type="GO" id="GO:0046677">
    <property type="term" value="P:response to antibiotic"/>
    <property type="evidence" value="ECO:0007669"/>
    <property type="project" value="InterPro"/>
</dbReference>
<proteinExistence type="predicted"/>
<feature type="chain" id="PRO_5038455518" description="Beta-lactamase class A catalytic domain-containing protein" evidence="2">
    <location>
        <begin position="19"/>
        <end position="312"/>
    </location>
</feature>
<dbReference type="InterPro" id="IPR012338">
    <property type="entry name" value="Beta-lactam/transpept-like"/>
</dbReference>
<protein>
    <recommendedName>
        <fullName evidence="3">Beta-lactamase class A catalytic domain-containing protein</fullName>
    </recommendedName>
</protein>